<dbReference type="EMBL" id="CAJJDP010000161">
    <property type="protein sequence ID" value="CAD8212863.1"/>
    <property type="molecule type" value="Genomic_DNA"/>
</dbReference>
<feature type="transmembrane region" description="Helical" evidence="1">
    <location>
        <begin position="981"/>
        <end position="1001"/>
    </location>
</feature>
<feature type="signal peptide" evidence="2">
    <location>
        <begin position="1"/>
        <end position="15"/>
    </location>
</feature>
<feature type="transmembrane region" description="Helical" evidence="1">
    <location>
        <begin position="1064"/>
        <end position="1089"/>
    </location>
</feature>
<keyword evidence="1" id="KW-0812">Transmembrane</keyword>
<proteinExistence type="predicted"/>
<reference evidence="3" key="1">
    <citation type="submission" date="2021-01" db="EMBL/GenBank/DDBJ databases">
        <authorList>
            <consortium name="Genoscope - CEA"/>
            <person name="William W."/>
        </authorList>
    </citation>
    <scope>NUCLEOTIDE SEQUENCE</scope>
</reference>
<keyword evidence="1" id="KW-0472">Membrane</keyword>
<feature type="transmembrane region" description="Helical" evidence="1">
    <location>
        <begin position="1200"/>
        <end position="1222"/>
    </location>
</feature>
<feature type="transmembrane region" description="Helical" evidence="1">
    <location>
        <begin position="864"/>
        <end position="882"/>
    </location>
</feature>
<sequence>MKGLFLLINIYFAIGLLICKDQSGLTLQLDKSITIPNYNCTLNVSNDKLINMTSLGGQLKIIGTELLLNQNILLQGFQLVEFQNITINTQTKMLSISTQVHLNNVTLTSNCQINATKIFIRQTIMTKMIFQYNPIFASPVDVDGLIISNTTFFRSSLVQQLSRLRNILFDQVSFINSTLATVALLRSITINNSFVIQSILIVTDISQEITIQNSYFTLSTALQVSGALYTNINNVTFSQSHLMMMQSNNQIQIVGNRFHTIISDSKLLFAESKYIQMLNTSMINVQSEVLLDFNSQNILLKKFTLQRVKGSLMINNYSSSNVMITQITIQSCESVDPFFSTNGTLQIYKGNFDSTLGTIFNKNSLKELLIDQVNFTRIFNSTLINVKQSSLVQITNMLVFNCSSVSVAKLSNNVNVVVNMVTLQNCNECNFLCVKNSQIKLNLIKLFEINNFQIPLIAIKKSNFVIKQSQIFNVTQNNKQVLRIEDGSKVILHDFQSYDITCQFCDGVIVIKNCSYTEIKQCNFRNSISLLGFINIQNSDNLIAQSNIFTNLTGNEGSAFVITNSSVKIFENQFNNLYSADGGVISFNQTGDATHYIELNSYENCSIKNDKQIHLITNQIVEPDINTYINGPVYIILHNTTYLLDHLIKKNTIIKFEQLKSGQMIQFIITILDSGKNRLCNFRNYLTINFKIFQFNSQKCQYEISYSQYQSLPKNQQIELQIEFPQFEFYNDTFKLSIYLNMIECEIGEAWMNQTCLRCPAGTYSLTNFKQCQQCITSIELCPGGSQLKIKKGYWRPNNLTDQIEYCGTFQSSCQGGEQNFTCSQGYIGALCNDCDYYAVQWNASYTRNQGGNCSLCENDAFNILKIFLSFLWILVALFISVRGSLKLVRSQLSAYYLRMMGIFFATRSTMFIDQTEILIKSVSSYFQLISMSLIIEFEFPMPIVFLAQVIGNPLSTIGYSIECFLLHSNVDIEIVYLRQFWNMFFSLLFVISFVFIYSLIKCCKTQPLEDSTRNIFITSVIQVNFYFQGDIIEGLLKLMFCIKASGQYYIQAATSYLCYTDEYYFYLQVFIIPTLLIVGVISPVFYIVKLYMNKNKLWTCKLRMQYGYLYVEYKDRYYYWEFICFFVKSIFYLLKTLLIQDINLMFLFAILILLVYLELLTQHQPYIEKQYNFIDKVSTQLAMITLICTYSQYRNPYSWMVYLLSITCSSLNLLYCSYIAMKIIKEYLSGLKQQHLEKIVNLVIRYPCLKYCIKKPKNYHAKRKACYLWKKARVYVMEFIGKLKLQKSNLDLNSQFQIHSNRPNSSSTYTTISLLNSIAPQLVKYIKFDRNKLNQRAIEQNEFASVISAYIDPENPQRADDFQLPKKSTISTIFGYVNDNNIE</sequence>
<feature type="transmembrane region" description="Helical" evidence="1">
    <location>
        <begin position="1145"/>
        <end position="1162"/>
    </location>
</feature>
<dbReference type="OrthoDB" id="293546at2759"/>
<evidence type="ECO:0000313" key="3">
    <source>
        <dbReference type="EMBL" id="CAD8212863.1"/>
    </source>
</evidence>
<dbReference type="Proteomes" id="UP000683925">
    <property type="component" value="Unassembled WGS sequence"/>
</dbReference>
<dbReference type="OMA" id="INTQTKM"/>
<keyword evidence="4" id="KW-1185">Reference proteome</keyword>
<dbReference type="PANTHER" id="PTHR11319">
    <property type="entry name" value="G PROTEIN-COUPLED RECEPTOR-RELATED"/>
    <property type="match status" value="1"/>
</dbReference>
<comment type="caution">
    <text evidence="3">The sequence shown here is derived from an EMBL/GenBank/DDBJ whole genome shotgun (WGS) entry which is preliminary data.</text>
</comment>
<evidence type="ECO:0000256" key="2">
    <source>
        <dbReference type="SAM" id="SignalP"/>
    </source>
</evidence>
<evidence type="ECO:0008006" key="5">
    <source>
        <dbReference type="Google" id="ProtNLM"/>
    </source>
</evidence>
<feature type="chain" id="PRO_5035735392" description="Transmembrane protein" evidence="2">
    <location>
        <begin position="16"/>
        <end position="1384"/>
    </location>
</feature>
<feature type="transmembrane region" description="Helical" evidence="1">
    <location>
        <begin position="1118"/>
        <end position="1139"/>
    </location>
</feature>
<name>A0A8S1YHK7_PAROT</name>
<organism evidence="3 4">
    <name type="scientific">Paramecium octaurelia</name>
    <dbReference type="NCBI Taxonomy" id="43137"/>
    <lineage>
        <taxon>Eukaryota</taxon>
        <taxon>Sar</taxon>
        <taxon>Alveolata</taxon>
        <taxon>Ciliophora</taxon>
        <taxon>Intramacronucleata</taxon>
        <taxon>Oligohymenophorea</taxon>
        <taxon>Peniculida</taxon>
        <taxon>Parameciidae</taxon>
        <taxon>Paramecium</taxon>
    </lineage>
</organism>
<evidence type="ECO:0000256" key="1">
    <source>
        <dbReference type="SAM" id="Phobius"/>
    </source>
</evidence>
<accession>A0A8S1YHK7</accession>
<protein>
    <recommendedName>
        <fullName evidence="5">Transmembrane protein</fullName>
    </recommendedName>
</protein>
<gene>
    <name evidence="3" type="ORF">POCTA_138.1.T1590090</name>
</gene>
<evidence type="ECO:0000313" key="4">
    <source>
        <dbReference type="Proteomes" id="UP000683925"/>
    </source>
</evidence>
<dbReference type="PANTHER" id="PTHR11319:SF35">
    <property type="entry name" value="OUTER MEMBRANE PROTEIN PMPC-RELATED"/>
    <property type="match status" value="1"/>
</dbReference>
<keyword evidence="1" id="KW-1133">Transmembrane helix</keyword>
<keyword evidence="2" id="KW-0732">Signal</keyword>